<evidence type="ECO:0000313" key="3">
    <source>
        <dbReference type="WBParaSite" id="ECPE_0000891701-mRNA-1"/>
    </source>
</evidence>
<proteinExistence type="predicted"/>
<reference evidence="3" key="1">
    <citation type="submission" date="2016-06" db="UniProtKB">
        <authorList>
            <consortium name="WormBaseParasite"/>
        </authorList>
    </citation>
    <scope>IDENTIFICATION</scope>
</reference>
<accession>A0A183APK4</accession>
<dbReference type="WBParaSite" id="ECPE_0000891701-mRNA-1">
    <property type="protein sequence ID" value="ECPE_0000891701-mRNA-1"/>
    <property type="gene ID" value="ECPE_0000891701"/>
</dbReference>
<dbReference type="AlphaFoldDB" id="A0A183APK4"/>
<dbReference type="Proteomes" id="UP000272942">
    <property type="component" value="Unassembled WGS sequence"/>
</dbReference>
<evidence type="ECO:0000313" key="1">
    <source>
        <dbReference type="EMBL" id="VDP84366.1"/>
    </source>
</evidence>
<organism evidence="3">
    <name type="scientific">Echinostoma caproni</name>
    <dbReference type="NCBI Taxonomy" id="27848"/>
    <lineage>
        <taxon>Eukaryota</taxon>
        <taxon>Metazoa</taxon>
        <taxon>Spiralia</taxon>
        <taxon>Lophotrochozoa</taxon>
        <taxon>Platyhelminthes</taxon>
        <taxon>Trematoda</taxon>
        <taxon>Digenea</taxon>
        <taxon>Plagiorchiida</taxon>
        <taxon>Echinostomata</taxon>
        <taxon>Echinostomatoidea</taxon>
        <taxon>Echinostomatidae</taxon>
        <taxon>Echinostoma</taxon>
    </lineage>
</organism>
<gene>
    <name evidence="1" type="ORF">ECPE_LOCUS8889</name>
</gene>
<name>A0A183APK4_9TREM</name>
<protein>
    <submittedName>
        <fullName evidence="3">DUF2428 domain-containing protein</fullName>
    </submittedName>
</protein>
<sequence length="448" mass="50353">MAGPLLIVINCPQFGRLIPYGAHCLHRLVLASELVDGINWIQSTLLMSHVIRALKQTLLPVFFCPFLPDQTEVSRHVTRLKQAIIDEDVDLTVLSALFELLTACAVILFNSPCAQLTEEEQSQLDELFRTGLVNLFTALVAYWPCECCRQKHFGSPDPDNWMVKDDAPCGTLWNELDEEVIYTSEIILRCAFLLSTRSKKACQRLFVFHEDLARVLIQFSLSITQCRSTTLPSLTTKCVIYALRLLGRIFSASNPHRLSCSTDSNLMIQSTTRLACWLSCHMDWSLCAAEVCSTLANSVAYLTPCIVSLWGEVDKPISQSLLTRCILPSLNSSVACGEALRLICNMFTVAHHTTTVPISNLCWSHPVGRELLLRLDRFARELDTLRPYLPSPSSEPDWMLCSTRQLFKLCELFLNCAHTDKQLIDLLSSVLPTLYDFCTRLDRGTAIG</sequence>
<dbReference type="OrthoDB" id="6236794at2759"/>
<dbReference type="EMBL" id="UZAN01046603">
    <property type="protein sequence ID" value="VDP84366.1"/>
    <property type="molecule type" value="Genomic_DNA"/>
</dbReference>
<keyword evidence="2" id="KW-1185">Reference proteome</keyword>
<evidence type="ECO:0000313" key="2">
    <source>
        <dbReference type="Proteomes" id="UP000272942"/>
    </source>
</evidence>
<reference evidence="1 2" key="2">
    <citation type="submission" date="2018-11" db="EMBL/GenBank/DDBJ databases">
        <authorList>
            <consortium name="Pathogen Informatics"/>
        </authorList>
    </citation>
    <scope>NUCLEOTIDE SEQUENCE [LARGE SCALE GENOMIC DNA]</scope>
    <source>
        <strain evidence="1 2">Egypt</strain>
    </source>
</reference>